<keyword evidence="3" id="KW-1185">Reference proteome</keyword>
<reference evidence="2 3" key="1">
    <citation type="submission" date="2019-01" db="EMBL/GenBank/DDBJ databases">
        <title>Egibacter rhizosphaerae EGI 80759T.</title>
        <authorList>
            <person name="Chen D.-D."/>
            <person name="Tian Y."/>
            <person name="Jiao J.-Y."/>
            <person name="Zhang X.-T."/>
            <person name="Zhang Y.-G."/>
            <person name="Zhang Y."/>
            <person name="Xiao M."/>
            <person name="Shu W.-S."/>
            <person name="Li W.-J."/>
        </authorList>
    </citation>
    <scope>NUCLEOTIDE SEQUENCE [LARGE SCALE GENOMIC DNA]</scope>
    <source>
        <strain evidence="2 3">EGI 80759</strain>
    </source>
</reference>
<sequence>MSDEPTRPTADLVIVDATLRGLSGRASVAVRDGRILAVSATEPAPRAAEVIDAGGGLVLPSFADAHLHVCKAHTFAAAGDGAVDLYTGEAMAGAAAAVDRAAAVKSRYETDWNADNARRALAAGLRHGVTRVLAFADTDTAAGLHGVRGALRARDEFAGLVTAKVVAFPQDGIVRDPGAAGLVEQALGLGADVVGGIPWIEDGEAAQKAHIDRMVALAVDSGRDVAMLTDDAADPRLRTTEWLARALVARGWEGRGVACHARALGAYTPERFAQVLPIVRDAGLRFVTDPHTGAAFLRALELREAGVPVAIGQDDIADAYYPFGQHNLLEVAFLAAHLWRRFDLPTLEALLDLVTTEAHRVLDGSTVGIEPGAAADLVVLGESDAVEVLRRHAPPRVVLRDGRVVVRSTEQVTFAPEVPDVPLERH</sequence>
<dbReference type="EMBL" id="CP036402">
    <property type="protein sequence ID" value="QBI19526.1"/>
    <property type="molecule type" value="Genomic_DNA"/>
</dbReference>
<dbReference type="Pfam" id="PF07969">
    <property type="entry name" value="Amidohydro_3"/>
    <property type="match status" value="1"/>
</dbReference>
<dbReference type="InterPro" id="IPR052349">
    <property type="entry name" value="Metallo-hydrolase_Enzymes"/>
</dbReference>
<dbReference type="GO" id="GO:0035888">
    <property type="term" value="F:isoguanine deaminase activity"/>
    <property type="evidence" value="ECO:0007669"/>
    <property type="project" value="TreeGrafter"/>
</dbReference>
<dbReference type="RefSeq" id="WP_131154523.1">
    <property type="nucleotide sequence ID" value="NZ_CP036402.1"/>
</dbReference>
<dbReference type="Gene3D" id="3.20.20.140">
    <property type="entry name" value="Metal-dependent hydrolases"/>
    <property type="match status" value="1"/>
</dbReference>
<dbReference type="PANTHER" id="PTHR32027">
    <property type="entry name" value="CYTOSINE DEAMINASE"/>
    <property type="match status" value="1"/>
</dbReference>
<proteinExistence type="predicted"/>
<dbReference type="SUPFAM" id="SSF51556">
    <property type="entry name" value="Metallo-dependent hydrolases"/>
    <property type="match status" value="1"/>
</dbReference>
<dbReference type="PANTHER" id="PTHR32027:SF0">
    <property type="entry name" value="CYTOSINE DEAMINASE"/>
    <property type="match status" value="1"/>
</dbReference>
<accession>A0A411YEA3</accession>
<protein>
    <submittedName>
        <fullName evidence="2">Cytosine deaminase</fullName>
    </submittedName>
</protein>
<evidence type="ECO:0000259" key="1">
    <source>
        <dbReference type="Pfam" id="PF07969"/>
    </source>
</evidence>
<name>A0A411YEA3_9ACTN</name>
<dbReference type="SUPFAM" id="SSF51338">
    <property type="entry name" value="Composite domain of metallo-dependent hydrolases"/>
    <property type="match status" value="1"/>
</dbReference>
<dbReference type="Gene3D" id="2.30.40.10">
    <property type="entry name" value="Urease, subunit C, domain 1"/>
    <property type="match status" value="1"/>
</dbReference>
<dbReference type="InterPro" id="IPR032466">
    <property type="entry name" value="Metal_Hydrolase"/>
</dbReference>
<gene>
    <name evidence="2" type="ORF">ER308_08160</name>
</gene>
<organism evidence="2 3">
    <name type="scientific">Egibacter rhizosphaerae</name>
    <dbReference type="NCBI Taxonomy" id="1670831"/>
    <lineage>
        <taxon>Bacteria</taxon>
        <taxon>Bacillati</taxon>
        <taxon>Actinomycetota</taxon>
        <taxon>Nitriliruptoria</taxon>
        <taxon>Egibacterales</taxon>
        <taxon>Egibacteraceae</taxon>
        <taxon>Egibacter</taxon>
    </lineage>
</organism>
<dbReference type="GO" id="GO:0006209">
    <property type="term" value="P:cytosine catabolic process"/>
    <property type="evidence" value="ECO:0007669"/>
    <property type="project" value="TreeGrafter"/>
</dbReference>
<dbReference type="InterPro" id="IPR011059">
    <property type="entry name" value="Metal-dep_hydrolase_composite"/>
</dbReference>
<dbReference type="GO" id="GO:0004131">
    <property type="term" value="F:cytosine deaminase activity"/>
    <property type="evidence" value="ECO:0007669"/>
    <property type="project" value="TreeGrafter"/>
</dbReference>
<evidence type="ECO:0000313" key="2">
    <source>
        <dbReference type="EMBL" id="QBI19526.1"/>
    </source>
</evidence>
<feature type="domain" description="Amidohydrolase 3" evidence="1">
    <location>
        <begin position="49"/>
        <end position="406"/>
    </location>
</feature>
<evidence type="ECO:0000313" key="3">
    <source>
        <dbReference type="Proteomes" id="UP000291469"/>
    </source>
</evidence>
<dbReference type="Proteomes" id="UP000291469">
    <property type="component" value="Chromosome"/>
</dbReference>
<dbReference type="InterPro" id="IPR013108">
    <property type="entry name" value="Amidohydro_3"/>
</dbReference>
<dbReference type="KEGG" id="erz:ER308_08160"/>
<dbReference type="AlphaFoldDB" id="A0A411YEA3"/>
<dbReference type="OrthoDB" id="3366604at2"/>